<dbReference type="EMBL" id="AZMM01007434">
    <property type="protein sequence ID" value="ETJ38459.1"/>
    <property type="molecule type" value="Genomic_DNA"/>
</dbReference>
<sequence length="24" mass="2730">MVCVRIVSTMNPTLGAHMTTYQYL</sequence>
<protein>
    <submittedName>
        <fullName evidence="1">Uncharacterized protein</fullName>
    </submittedName>
</protein>
<feature type="non-terminal residue" evidence="1">
    <location>
        <position position="24"/>
    </location>
</feature>
<organism evidence="1">
    <name type="scientific">human gut metagenome</name>
    <dbReference type="NCBI Taxonomy" id="408170"/>
    <lineage>
        <taxon>unclassified sequences</taxon>
        <taxon>metagenomes</taxon>
        <taxon>organismal metagenomes</taxon>
    </lineage>
</organism>
<reference evidence="1" key="1">
    <citation type="submission" date="2013-12" db="EMBL/GenBank/DDBJ databases">
        <title>A Varibaculum cambriense genome reconstructed from a premature infant gut community with otherwise low bacterial novelty that shifts toward anaerobic metabolism during the third week of life.</title>
        <authorList>
            <person name="Brown C.T."/>
            <person name="Sharon I."/>
            <person name="Thomas B.C."/>
            <person name="Castelle C.J."/>
            <person name="Morowitz M.J."/>
            <person name="Banfield J.F."/>
        </authorList>
    </citation>
    <scope>NUCLEOTIDE SEQUENCE</scope>
</reference>
<accession>W1YBD7</accession>
<gene>
    <name evidence="1" type="ORF">Q604_UNBC07434G0001</name>
</gene>
<dbReference type="AlphaFoldDB" id="W1YBD7"/>
<comment type="caution">
    <text evidence="1">The sequence shown here is derived from an EMBL/GenBank/DDBJ whole genome shotgun (WGS) entry which is preliminary data.</text>
</comment>
<evidence type="ECO:0000313" key="1">
    <source>
        <dbReference type="EMBL" id="ETJ38459.1"/>
    </source>
</evidence>
<proteinExistence type="predicted"/>
<name>W1YBD7_9ZZZZ</name>